<dbReference type="PROSITE" id="PS50950">
    <property type="entry name" value="ZF_THAP"/>
    <property type="match status" value="1"/>
</dbReference>
<reference evidence="9 10" key="1">
    <citation type="submission" date="2022-05" db="EMBL/GenBank/DDBJ databases">
        <authorList>
            <consortium name="Genoscope - CEA"/>
            <person name="William W."/>
        </authorList>
    </citation>
    <scope>NUCLEOTIDE SEQUENCE [LARGE SCALE GENOMIC DNA]</scope>
</reference>
<evidence type="ECO:0000256" key="5">
    <source>
        <dbReference type="ARBA" id="ARBA00023125"/>
    </source>
</evidence>
<dbReference type="Pfam" id="PF13359">
    <property type="entry name" value="DDE_Tnp_4"/>
    <property type="match status" value="1"/>
</dbReference>
<evidence type="ECO:0000256" key="6">
    <source>
        <dbReference type="PROSITE-ProRule" id="PRU00309"/>
    </source>
</evidence>
<dbReference type="InterPro" id="IPR006612">
    <property type="entry name" value="THAP_Znf"/>
</dbReference>
<keyword evidence="10" id="KW-1185">Reference proteome</keyword>
<evidence type="ECO:0000256" key="4">
    <source>
        <dbReference type="ARBA" id="ARBA00022833"/>
    </source>
</evidence>
<dbReference type="PANTHER" id="PTHR23080:SF133">
    <property type="entry name" value="SI:CH211-262I1.5-RELATED"/>
    <property type="match status" value="1"/>
</dbReference>
<accession>A0ABN8PVE2</accession>
<gene>
    <name evidence="9" type="ORF">PEVE_00000490</name>
</gene>
<feature type="region of interest" description="Disordered" evidence="7">
    <location>
        <begin position="109"/>
        <end position="154"/>
    </location>
</feature>
<keyword evidence="3 6" id="KW-0863">Zinc-finger</keyword>
<proteinExistence type="predicted"/>
<evidence type="ECO:0000313" key="10">
    <source>
        <dbReference type="Proteomes" id="UP001159427"/>
    </source>
</evidence>
<keyword evidence="2" id="KW-0479">Metal-binding</keyword>
<dbReference type="PANTHER" id="PTHR23080">
    <property type="entry name" value="THAP DOMAIN PROTEIN"/>
    <property type="match status" value="1"/>
</dbReference>
<keyword evidence="4" id="KW-0862">Zinc</keyword>
<evidence type="ECO:0000256" key="3">
    <source>
        <dbReference type="ARBA" id="ARBA00022771"/>
    </source>
</evidence>
<dbReference type="Proteomes" id="UP001159427">
    <property type="component" value="Unassembled WGS sequence"/>
</dbReference>
<name>A0ABN8PVE2_9CNID</name>
<evidence type="ECO:0000256" key="2">
    <source>
        <dbReference type="ARBA" id="ARBA00022723"/>
    </source>
</evidence>
<sequence>MATYTKTWHWNCASSLCTNNYRTKGITYYTLPSDPELQKGYRKVLMNENINWRKHVICSAHWSSGKRENKNQLPDIICTKEYAANLEKEYSQKPSRELKRKIDCTKTVLTSSNANTVRSTPRKPPKDRSETPVPRVKKRRVSAANVEKENQKLKSQVESLTRELNGKKALIEDLQQQLSKTQTELEKNAANNSQQLNAMKKALEGQTFSYEALMRYPDRIYYMTGLSLSELDCLYECLEPFLHTIVYPDCNNDDSSYLRKLDTKTELISFLTICRHALDLGVIAWMTGSSISTMSRIFVGWCVFLSTIFESIDLTPLPGFLNDYMPKCFMESGYGDTALIGDATEIWISQSENFDINNITFSNYKNHTTGKICLWTLPPGFLLKCTDAFPGSISDADITEQSCVLDTVTKGKTVMTDKGFNITDICHEKGLLHNRPPMKFSHQFDETEVVKNFDIATLRIYIENYIGRIRDWQILSKTWPSSRIDLLGCCFQIFAHIVNMLKKPVGPK</sequence>
<protein>
    <recommendedName>
        <fullName evidence="8">THAP-type domain-containing protein</fullName>
    </recommendedName>
</protein>
<evidence type="ECO:0000256" key="1">
    <source>
        <dbReference type="ARBA" id="ARBA00001968"/>
    </source>
</evidence>
<feature type="domain" description="THAP-type" evidence="8">
    <location>
        <begin position="1"/>
        <end position="77"/>
    </location>
</feature>
<keyword evidence="5 6" id="KW-0238">DNA-binding</keyword>
<evidence type="ECO:0000313" key="9">
    <source>
        <dbReference type="EMBL" id="CAH3151685.1"/>
    </source>
</evidence>
<comment type="cofactor">
    <cofactor evidence="1">
        <name>a divalent metal cation</name>
        <dbReference type="ChEBI" id="CHEBI:60240"/>
    </cofactor>
</comment>
<feature type="compositionally biased region" description="Polar residues" evidence="7">
    <location>
        <begin position="109"/>
        <end position="119"/>
    </location>
</feature>
<comment type="caution">
    <text evidence="9">The sequence shown here is derived from an EMBL/GenBank/DDBJ whole genome shotgun (WGS) entry which is preliminary data.</text>
</comment>
<dbReference type="EMBL" id="CALNXI010001017">
    <property type="protein sequence ID" value="CAH3151685.1"/>
    <property type="molecule type" value="Genomic_DNA"/>
</dbReference>
<organism evidence="9 10">
    <name type="scientific">Porites evermanni</name>
    <dbReference type="NCBI Taxonomy" id="104178"/>
    <lineage>
        <taxon>Eukaryota</taxon>
        <taxon>Metazoa</taxon>
        <taxon>Cnidaria</taxon>
        <taxon>Anthozoa</taxon>
        <taxon>Hexacorallia</taxon>
        <taxon>Scleractinia</taxon>
        <taxon>Fungiina</taxon>
        <taxon>Poritidae</taxon>
        <taxon>Porites</taxon>
    </lineage>
</organism>
<evidence type="ECO:0000259" key="8">
    <source>
        <dbReference type="PROSITE" id="PS50950"/>
    </source>
</evidence>
<evidence type="ECO:0000256" key="7">
    <source>
        <dbReference type="SAM" id="MobiDB-lite"/>
    </source>
</evidence>
<dbReference type="InterPro" id="IPR027806">
    <property type="entry name" value="HARBI1_dom"/>
</dbReference>